<dbReference type="NCBIfam" id="NF003509">
    <property type="entry name" value="PRK05174.1"/>
    <property type="match status" value="1"/>
</dbReference>
<evidence type="ECO:0000256" key="5">
    <source>
        <dbReference type="ARBA" id="ARBA00011738"/>
    </source>
</evidence>
<comment type="function">
    <text evidence="13">Necessary for the introduction of cis unsaturation into fatty acids. Catalyzes the dehydration of (3R)-3-hydroxydecanoyl-ACP to E-(2)-decenoyl-ACP and then its isomerization to Z-(3)-decenoyl-ACP. Can catalyze the dehydratase reaction for beta-hydroxyacyl-ACPs with saturated chain lengths up to 16:0, being most active on intermediate chain length.</text>
</comment>
<keyword evidence="11 13" id="KW-0413">Isomerase</keyword>
<evidence type="ECO:0000256" key="10">
    <source>
        <dbReference type="ARBA" id="ARBA00023160"/>
    </source>
</evidence>
<dbReference type="Gene3D" id="3.10.129.10">
    <property type="entry name" value="Hotdog Thioesterase"/>
    <property type="match status" value="1"/>
</dbReference>
<comment type="catalytic activity">
    <reaction evidence="1 13">
        <text>a (3R)-hydroxyacyl-[ACP] = a (2E)-enoyl-[ACP] + H2O</text>
        <dbReference type="Rhea" id="RHEA:13097"/>
        <dbReference type="Rhea" id="RHEA-COMP:9925"/>
        <dbReference type="Rhea" id="RHEA-COMP:9945"/>
        <dbReference type="ChEBI" id="CHEBI:15377"/>
        <dbReference type="ChEBI" id="CHEBI:78784"/>
        <dbReference type="ChEBI" id="CHEBI:78827"/>
        <dbReference type="EC" id="4.2.1.59"/>
    </reaction>
</comment>
<feature type="compositionally biased region" description="Low complexity" evidence="14">
    <location>
        <begin position="13"/>
        <end position="22"/>
    </location>
</feature>
<feature type="active site" evidence="13">
    <location>
        <position position="104"/>
    </location>
</feature>
<keyword evidence="6 13" id="KW-0963">Cytoplasm</keyword>
<dbReference type="GO" id="GO:0006636">
    <property type="term" value="P:unsaturated fatty acid biosynthetic process"/>
    <property type="evidence" value="ECO:0007669"/>
    <property type="project" value="UniProtKB-UniRule"/>
</dbReference>
<name>A0A1M5DGD4_9GAMM</name>
<evidence type="ECO:0000256" key="8">
    <source>
        <dbReference type="ARBA" id="ARBA00022832"/>
    </source>
</evidence>
<keyword evidence="16" id="KW-1185">Reference proteome</keyword>
<sequence>MAAMVRVHSPHTASRLGASARGAGHDTSDPWNDSVTKQHSFNYEELLACSQGELFGPGNAQLPAPNMLMLDRITRIEETGGRYGKGELIAELDIRPDLWFFGCHFPGDPVMPGCLGLDAMWQLVGFYLGWLGHPGRGRALGCGEVKFSGQVMPDAEKVTYHIHVKRIITRRLILGIADGIVAVDGREIYQANDLRVGLFTSTANF</sequence>
<keyword evidence="9 13" id="KW-0443">Lipid metabolism</keyword>
<dbReference type="AlphaFoldDB" id="A0A1M5DGD4"/>
<dbReference type="EC" id="5.3.3.14" evidence="13"/>
<proteinExistence type="inferred from homology"/>
<evidence type="ECO:0000256" key="1">
    <source>
        <dbReference type="ARBA" id="ARBA00001055"/>
    </source>
</evidence>
<dbReference type="Proteomes" id="UP000184346">
    <property type="component" value="Unassembled WGS sequence"/>
</dbReference>
<evidence type="ECO:0000256" key="3">
    <source>
        <dbReference type="ARBA" id="ARBA00005194"/>
    </source>
</evidence>
<feature type="region of interest" description="Disordered" evidence="14">
    <location>
        <begin position="1"/>
        <end position="31"/>
    </location>
</feature>
<dbReference type="EMBL" id="FQUJ01000017">
    <property type="protein sequence ID" value="SHF66089.1"/>
    <property type="molecule type" value="Genomic_DNA"/>
</dbReference>
<accession>A0A1M5DGD4</accession>
<dbReference type="EC" id="4.2.1.59" evidence="13"/>
<evidence type="ECO:0000256" key="4">
    <source>
        <dbReference type="ARBA" id="ARBA00006714"/>
    </source>
</evidence>
<reference evidence="15 16" key="1">
    <citation type="submission" date="2016-11" db="EMBL/GenBank/DDBJ databases">
        <authorList>
            <person name="Jaros S."/>
            <person name="Januszkiewicz K."/>
            <person name="Wedrychowicz H."/>
        </authorList>
    </citation>
    <scope>NUCLEOTIDE SEQUENCE [LARGE SCALE GENOMIC DNA]</scope>
    <source>
        <strain evidence="15 16">DSM 19980</strain>
    </source>
</reference>
<evidence type="ECO:0000256" key="6">
    <source>
        <dbReference type="ARBA" id="ARBA00022490"/>
    </source>
</evidence>
<comment type="catalytic activity">
    <reaction evidence="13">
        <text>(2E)-decenoyl-[ACP] = (3Z)-decenoyl-[ACP]</text>
        <dbReference type="Rhea" id="RHEA:23568"/>
        <dbReference type="Rhea" id="RHEA-COMP:9639"/>
        <dbReference type="Rhea" id="RHEA-COMP:9927"/>
        <dbReference type="ChEBI" id="CHEBI:78467"/>
        <dbReference type="ChEBI" id="CHEBI:78798"/>
        <dbReference type="EC" id="5.3.3.14"/>
    </reaction>
</comment>
<evidence type="ECO:0000256" key="9">
    <source>
        <dbReference type="ARBA" id="ARBA00023098"/>
    </source>
</evidence>
<dbReference type="Pfam" id="PF07977">
    <property type="entry name" value="FabA"/>
    <property type="match status" value="1"/>
</dbReference>
<dbReference type="GO" id="GO:0034017">
    <property type="term" value="F:trans-2-decenoyl-acyl-carrier-protein isomerase activity"/>
    <property type="evidence" value="ECO:0007669"/>
    <property type="project" value="UniProtKB-UniRule"/>
</dbReference>
<keyword evidence="7 13" id="KW-0444">Lipid biosynthesis</keyword>
<evidence type="ECO:0000313" key="15">
    <source>
        <dbReference type="EMBL" id="SHF66089.1"/>
    </source>
</evidence>
<dbReference type="GO" id="GO:0005737">
    <property type="term" value="C:cytoplasm"/>
    <property type="evidence" value="ECO:0007669"/>
    <property type="project" value="UniProtKB-SubCell"/>
</dbReference>
<dbReference type="PANTHER" id="PTHR30272">
    <property type="entry name" value="3-HYDROXYACYL-[ACYL-CARRIER-PROTEIN] DEHYDRATASE"/>
    <property type="match status" value="1"/>
</dbReference>
<keyword evidence="12 13" id="KW-0456">Lyase</keyword>
<comment type="subcellular location">
    <subcellularLocation>
        <location evidence="2 13">Cytoplasm</location>
    </subcellularLocation>
</comment>
<dbReference type="PANTHER" id="PTHR30272:SF8">
    <property type="entry name" value="3-HYDROXYDECANOYL-[ACYL-CARRIER-PROTEIN] DEHYDRATASE"/>
    <property type="match status" value="1"/>
</dbReference>
<dbReference type="InterPro" id="IPR029069">
    <property type="entry name" value="HotDog_dom_sf"/>
</dbReference>
<comment type="subunit">
    <text evidence="5 13">Homodimer.</text>
</comment>
<evidence type="ECO:0000256" key="7">
    <source>
        <dbReference type="ARBA" id="ARBA00022516"/>
    </source>
</evidence>
<dbReference type="HAMAP" id="MF_00405">
    <property type="entry name" value="FabA"/>
    <property type="match status" value="1"/>
</dbReference>
<dbReference type="CDD" id="cd01287">
    <property type="entry name" value="FabA"/>
    <property type="match status" value="1"/>
</dbReference>
<keyword evidence="8 13" id="KW-0276">Fatty acid metabolism</keyword>
<dbReference type="STRING" id="1121942.SAMN02745148_03231"/>
<keyword evidence="10 13" id="KW-0275">Fatty acid biosynthesis</keyword>
<comment type="pathway">
    <text evidence="3 13">Lipid metabolism; fatty acid biosynthesis.</text>
</comment>
<dbReference type="InterPro" id="IPR013114">
    <property type="entry name" value="FabA_FabZ"/>
</dbReference>
<evidence type="ECO:0000313" key="16">
    <source>
        <dbReference type="Proteomes" id="UP000184346"/>
    </source>
</evidence>
<dbReference type="NCBIfam" id="TIGR01749">
    <property type="entry name" value="fabA"/>
    <property type="match status" value="1"/>
</dbReference>
<comment type="catalytic activity">
    <reaction evidence="13">
        <text>(3R)-hydroxydecanoyl-[ACP] = (2E)-decenoyl-[ACP] + H2O</text>
        <dbReference type="Rhea" id="RHEA:41860"/>
        <dbReference type="Rhea" id="RHEA-COMP:9638"/>
        <dbReference type="Rhea" id="RHEA-COMP:9639"/>
        <dbReference type="ChEBI" id="CHEBI:15377"/>
        <dbReference type="ChEBI" id="CHEBI:78466"/>
        <dbReference type="ChEBI" id="CHEBI:78467"/>
    </reaction>
</comment>
<dbReference type="UniPathway" id="UPA00094"/>
<evidence type="ECO:0000256" key="14">
    <source>
        <dbReference type="SAM" id="MobiDB-lite"/>
    </source>
</evidence>
<dbReference type="GO" id="GO:0019171">
    <property type="term" value="F:(3R)-hydroxyacyl-[acyl-carrier-protein] dehydratase activity"/>
    <property type="evidence" value="ECO:0007669"/>
    <property type="project" value="UniProtKB-UniRule"/>
</dbReference>
<evidence type="ECO:0000256" key="11">
    <source>
        <dbReference type="ARBA" id="ARBA00023235"/>
    </source>
</evidence>
<dbReference type="InterPro" id="IPR010083">
    <property type="entry name" value="FabA"/>
</dbReference>
<protein>
    <recommendedName>
        <fullName evidence="13">3-hydroxydecanoyl-[acyl-carrier-protein] dehydratase</fullName>
        <ecNumber evidence="13">4.2.1.59</ecNumber>
    </recommendedName>
    <alternativeName>
        <fullName evidence="13">3-hydroxyacyl-[acyl-carrier-protein] dehydratase FabA</fullName>
    </alternativeName>
    <alternativeName>
        <fullName evidence="13">Beta-hydroxydecanoyl thioester dehydrase</fullName>
    </alternativeName>
    <alternativeName>
        <fullName evidence="13">Trans-2-decenoyl-[acyl-carrier-protein] isomerase</fullName>
        <ecNumber evidence="13">5.3.3.14</ecNumber>
    </alternativeName>
</protein>
<organism evidence="15 16">
    <name type="scientific">Modicisalibacter ilicicola DSM 19980</name>
    <dbReference type="NCBI Taxonomy" id="1121942"/>
    <lineage>
        <taxon>Bacteria</taxon>
        <taxon>Pseudomonadati</taxon>
        <taxon>Pseudomonadota</taxon>
        <taxon>Gammaproteobacteria</taxon>
        <taxon>Oceanospirillales</taxon>
        <taxon>Halomonadaceae</taxon>
        <taxon>Modicisalibacter</taxon>
    </lineage>
</organism>
<evidence type="ECO:0000256" key="12">
    <source>
        <dbReference type="ARBA" id="ARBA00023239"/>
    </source>
</evidence>
<evidence type="ECO:0000256" key="2">
    <source>
        <dbReference type="ARBA" id="ARBA00004496"/>
    </source>
</evidence>
<comment type="similarity">
    <text evidence="4 13">Belongs to the thioester dehydratase family. FabA subfamily.</text>
</comment>
<dbReference type="SUPFAM" id="SSF54637">
    <property type="entry name" value="Thioesterase/thiol ester dehydrase-isomerase"/>
    <property type="match status" value="1"/>
</dbReference>
<evidence type="ECO:0000256" key="13">
    <source>
        <dbReference type="HAMAP-Rule" id="MF_00405"/>
    </source>
</evidence>
<gene>
    <name evidence="13" type="primary">fabA</name>
    <name evidence="15" type="ORF">SAMN02745148_03231</name>
</gene>